<dbReference type="PANTHER" id="PTHR12131">
    <property type="entry name" value="ATP-DEPENDENT RNA AND DNA HELICASE"/>
    <property type="match status" value="1"/>
</dbReference>
<dbReference type="GO" id="GO:0005524">
    <property type="term" value="F:ATP binding"/>
    <property type="evidence" value="ECO:0007669"/>
    <property type="project" value="UniProtKB-KW"/>
</dbReference>
<dbReference type="STRING" id="317018.AVL63_05480"/>
<feature type="domain" description="Helicase ATP-binding" evidence="6">
    <location>
        <begin position="41"/>
        <end position="199"/>
    </location>
</feature>
<dbReference type="GO" id="GO:0055087">
    <property type="term" value="C:Ski complex"/>
    <property type="evidence" value="ECO:0007669"/>
    <property type="project" value="TreeGrafter"/>
</dbReference>
<dbReference type="PROSITE" id="PS51192">
    <property type="entry name" value="HELICASE_ATP_BIND_1"/>
    <property type="match status" value="1"/>
</dbReference>
<dbReference type="EMBL" id="LQBM01000004">
    <property type="protein sequence ID" value="KUG57956.1"/>
    <property type="molecule type" value="Genomic_DNA"/>
</dbReference>
<organism evidence="8 9">
    <name type="scientific">Nesterenkonia jeotgali</name>
    <dbReference type="NCBI Taxonomy" id="317018"/>
    <lineage>
        <taxon>Bacteria</taxon>
        <taxon>Bacillati</taxon>
        <taxon>Actinomycetota</taxon>
        <taxon>Actinomycetes</taxon>
        <taxon>Micrococcales</taxon>
        <taxon>Micrococcaceae</taxon>
        <taxon>Nesterenkonia</taxon>
    </lineage>
</organism>
<dbReference type="SMART" id="SM00487">
    <property type="entry name" value="DEXDc"/>
    <property type="match status" value="1"/>
</dbReference>
<keyword evidence="4" id="KW-0067">ATP-binding</keyword>
<dbReference type="InterPro" id="IPR014001">
    <property type="entry name" value="Helicase_ATP-bd"/>
</dbReference>
<dbReference type="SUPFAM" id="SSF52540">
    <property type="entry name" value="P-loop containing nucleoside triphosphate hydrolases"/>
    <property type="match status" value="1"/>
</dbReference>
<dbReference type="OrthoDB" id="3229913at2"/>
<dbReference type="GO" id="GO:0003676">
    <property type="term" value="F:nucleic acid binding"/>
    <property type="evidence" value="ECO:0007669"/>
    <property type="project" value="InterPro"/>
</dbReference>
<dbReference type="SMART" id="SM01142">
    <property type="entry name" value="DSHCT"/>
    <property type="match status" value="1"/>
</dbReference>
<dbReference type="RefSeq" id="WP_058889189.1">
    <property type="nucleotide sequence ID" value="NZ_LQBM01000004.1"/>
</dbReference>
<dbReference type="AlphaFoldDB" id="A0A0W8IDE0"/>
<keyword evidence="1" id="KW-0547">Nucleotide-binding</keyword>
<dbReference type="PANTHER" id="PTHR12131:SF1">
    <property type="entry name" value="ATP-DEPENDENT RNA HELICASE SUPV3L1, MITOCHONDRIAL-RELATED"/>
    <property type="match status" value="1"/>
</dbReference>
<reference evidence="9" key="1">
    <citation type="submission" date="2015-12" db="EMBL/GenBank/DDBJ databases">
        <authorList>
            <person name="Nair G.R."/>
            <person name="Kaur G."/>
            <person name="Mayilraj S."/>
        </authorList>
    </citation>
    <scope>NUCLEOTIDE SEQUENCE [LARGE SCALE GENOMIC DNA]</scope>
    <source>
        <strain evidence="9">CD08_7</strain>
    </source>
</reference>
<dbReference type="Gene3D" id="3.40.50.300">
    <property type="entry name" value="P-loop containing nucleotide triphosphate hydrolases"/>
    <property type="match status" value="2"/>
</dbReference>
<sequence>MSSPAERYAESRRRAAEAKSHLGAFRRAQAFDLDEFQVQACQHLEAGRAVLVAAPTGAGKTIVGEFAVHLGLAQGTKTFYTTPIKALSNQKYQELVEDHGTEKVGLLTGDTSINSEAQIVVMTTEVLRNMLYQDSATLRDLGYVVMDEVHYLADRFRGAVWEEVIIHLPEHVQVVALSATVSNAEEFGAWLDTVRGETSVVVSEHRPVPLWQHMFVENQLHDLFIYEEDDDAPTLVNPELQRLAHQSQGPSSRRSGGHRSRGRGRGPGAGPARGAGRGRSGAGVRHELSSSASSSRSGSSNRSRAGSSDVSGVSGSSAGRPRLNRPKMIRALDRDGLLPCIGFIFSRVGCEAAVEQCLNAGIVLTTREEAAEITSRVEQMGWDLPAEDLSILGFESFREALINGIAAHHAGMLPPFKELVEQLYAEGLLKVVFATETLALGINMPARTVVLEKLDKFNGESHVDVTPGEYTQLTGRAGRRGIDVEGHAVVVWQPGMDPRQVAGLASKRTYPLNSSFKPSYNMAVNLTAQFGRRRARTILESSFAQFQADRSVVGVARDVAKRESSMAGYEEAMACHLGDFREYAALRRRLNEAEKDQAKARHRQRRREIIRVLAALQPGDVIEVGGKRGFGDSLVVHSAPEHDPRPGVITADGKFRNITAEDFAQPPEVIASIRLPRKPQVKVPKVRRDLASSMRAALHERVPPRPNAPAPGFGFRAEDSESESLEQLQNALQRHPCHGCSEREDHARWAERAWKLQREIDQLKLKIDRRTGSIAKTFDRVCGVLHELGHMEAVDPELMPHVPPENSAAVTAPDPALQRPGFTAEQWLATEFAVTDRGQQLRRIYGERDLFTGLLMERGVLSGLTAQELAAFVTVLVYQAKREDEGAMPVMPTKRLGQAAQTGIEVHAELEALEKRHHLEPTAAPEMGLVLPMYAWAGGKSLRSSLDDSPLAAGDFVRWTKQCIDTLDQMSKIPHTPAKLSARCAEAVQLIGRGVVAYSSVAYQNLEEPTDD</sequence>
<dbReference type="SMART" id="SM00490">
    <property type="entry name" value="HELICc"/>
    <property type="match status" value="1"/>
</dbReference>
<evidence type="ECO:0000259" key="7">
    <source>
        <dbReference type="PROSITE" id="PS51194"/>
    </source>
</evidence>
<dbReference type="GO" id="GO:0070478">
    <property type="term" value="P:nuclear-transcribed mRNA catabolic process, 3'-5' exonucleolytic nonsense-mediated decay"/>
    <property type="evidence" value="ECO:0007669"/>
    <property type="project" value="TreeGrafter"/>
</dbReference>
<dbReference type="Pfam" id="PF26090">
    <property type="entry name" value="SH3_HelY"/>
    <property type="match status" value="1"/>
</dbReference>
<dbReference type="Gene3D" id="1.10.3380.30">
    <property type="match status" value="1"/>
</dbReference>
<feature type="region of interest" description="Disordered" evidence="5">
    <location>
        <begin position="243"/>
        <end position="326"/>
    </location>
</feature>
<evidence type="ECO:0000256" key="1">
    <source>
        <dbReference type="ARBA" id="ARBA00022741"/>
    </source>
</evidence>
<keyword evidence="3 8" id="KW-0347">Helicase</keyword>
<dbReference type="Proteomes" id="UP000054023">
    <property type="component" value="Unassembled WGS sequence"/>
</dbReference>
<dbReference type="PROSITE" id="PS51194">
    <property type="entry name" value="HELICASE_CTER"/>
    <property type="match status" value="1"/>
</dbReference>
<dbReference type="GO" id="GO:0016787">
    <property type="term" value="F:hydrolase activity"/>
    <property type="evidence" value="ECO:0007669"/>
    <property type="project" value="UniProtKB-KW"/>
</dbReference>
<dbReference type="InterPro" id="IPR027417">
    <property type="entry name" value="P-loop_NTPase"/>
</dbReference>
<dbReference type="GO" id="GO:0004386">
    <property type="term" value="F:helicase activity"/>
    <property type="evidence" value="ECO:0007669"/>
    <property type="project" value="UniProtKB-KW"/>
</dbReference>
<keyword evidence="2" id="KW-0378">Hydrolase</keyword>
<evidence type="ECO:0000313" key="9">
    <source>
        <dbReference type="Proteomes" id="UP000054023"/>
    </source>
</evidence>
<protein>
    <submittedName>
        <fullName evidence="8">RNA helicase</fullName>
    </submittedName>
</protein>
<dbReference type="InterPro" id="IPR012961">
    <property type="entry name" value="Ski2/MTR4_C"/>
</dbReference>
<dbReference type="Pfam" id="PF00271">
    <property type="entry name" value="Helicase_C"/>
    <property type="match status" value="1"/>
</dbReference>
<feature type="domain" description="Helicase C-terminal" evidence="7">
    <location>
        <begin position="349"/>
        <end position="527"/>
    </location>
</feature>
<gene>
    <name evidence="8" type="ORF">AVL63_05480</name>
</gene>
<evidence type="ECO:0000259" key="6">
    <source>
        <dbReference type="PROSITE" id="PS51192"/>
    </source>
</evidence>
<evidence type="ECO:0000256" key="2">
    <source>
        <dbReference type="ARBA" id="ARBA00022801"/>
    </source>
</evidence>
<evidence type="ECO:0000256" key="3">
    <source>
        <dbReference type="ARBA" id="ARBA00022806"/>
    </source>
</evidence>
<evidence type="ECO:0000256" key="5">
    <source>
        <dbReference type="SAM" id="MobiDB-lite"/>
    </source>
</evidence>
<comment type="caution">
    <text evidence="8">The sequence shown here is derived from an EMBL/GenBank/DDBJ whole genome shotgun (WGS) entry which is preliminary data.</text>
</comment>
<dbReference type="InterPro" id="IPR001650">
    <property type="entry name" value="Helicase_C-like"/>
</dbReference>
<dbReference type="InterPro" id="IPR058621">
    <property type="entry name" value="SH3_HelY"/>
</dbReference>
<keyword evidence="9" id="KW-1185">Reference proteome</keyword>
<dbReference type="Pfam" id="PF00270">
    <property type="entry name" value="DEAD"/>
    <property type="match status" value="1"/>
</dbReference>
<dbReference type="FunFam" id="3.40.50.300:FF:000190">
    <property type="entry name" value="ATP-dependent RNA helicase"/>
    <property type="match status" value="1"/>
</dbReference>
<name>A0A0W8IDE0_9MICC</name>
<feature type="compositionally biased region" description="Low complexity" evidence="5">
    <location>
        <begin position="289"/>
        <end position="321"/>
    </location>
</feature>
<accession>A0A0W8IDE0</accession>
<dbReference type="CDD" id="cd18795">
    <property type="entry name" value="SF2_C_Ski2"/>
    <property type="match status" value="1"/>
</dbReference>
<dbReference type="Pfam" id="PF08148">
    <property type="entry name" value="DSHCT"/>
    <property type="match status" value="1"/>
</dbReference>
<feature type="compositionally biased region" description="Gly residues" evidence="5">
    <location>
        <begin position="265"/>
        <end position="281"/>
    </location>
</feature>
<evidence type="ECO:0000256" key="4">
    <source>
        <dbReference type="ARBA" id="ARBA00022840"/>
    </source>
</evidence>
<dbReference type="InterPro" id="IPR050699">
    <property type="entry name" value="RNA-DNA_Helicase"/>
</dbReference>
<dbReference type="InterPro" id="IPR011545">
    <property type="entry name" value="DEAD/DEAH_box_helicase_dom"/>
</dbReference>
<proteinExistence type="predicted"/>
<evidence type="ECO:0000313" key="8">
    <source>
        <dbReference type="EMBL" id="KUG57956.1"/>
    </source>
</evidence>
<feature type="compositionally biased region" description="Basic residues" evidence="5">
    <location>
        <begin position="255"/>
        <end position="264"/>
    </location>
</feature>